<evidence type="ECO:0000313" key="2">
    <source>
        <dbReference type="EMBL" id="CAA7602581.1"/>
    </source>
</evidence>
<dbReference type="KEGG" id="aacx:DEACI_3260"/>
<keyword evidence="4" id="KW-1185">Reference proteome</keyword>
<dbReference type="Proteomes" id="UP000836597">
    <property type="component" value="Chromosome"/>
</dbReference>
<name>A0A8S0X0H5_9FIRM</name>
<protein>
    <submittedName>
        <fullName evidence="2">Uncharacterized protein</fullName>
    </submittedName>
</protein>
<reference evidence="2" key="2">
    <citation type="submission" date="2020-01" db="EMBL/GenBank/DDBJ databases">
        <authorList>
            <person name="Hornung B."/>
        </authorList>
    </citation>
    <scope>NUCLEOTIDE SEQUENCE</scope>
    <source>
        <strain evidence="2">PacBioINE</strain>
    </source>
</reference>
<evidence type="ECO:0000313" key="3">
    <source>
        <dbReference type="EMBL" id="CEJ07273.1"/>
    </source>
</evidence>
<evidence type="ECO:0000313" key="4">
    <source>
        <dbReference type="Proteomes" id="UP001071230"/>
    </source>
</evidence>
<dbReference type="AlphaFoldDB" id="A0A8S0X0H5"/>
<dbReference type="Proteomes" id="UP001071230">
    <property type="component" value="Unassembled WGS sequence"/>
</dbReference>
<organism evidence="2">
    <name type="scientific">Acididesulfobacillus acetoxydans</name>
    <dbReference type="NCBI Taxonomy" id="1561005"/>
    <lineage>
        <taxon>Bacteria</taxon>
        <taxon>Bacillati</taxon>
        <taxon>Bacillota</taxon>
        <taxon>Clostridia</taxon>
        <taxon>Eubacteriales</taxon>
        <taxon>Peptococcaceae</taxon>
        <taxon>Acididesulfobacillus</taxon>
    </lineage>
</organism>
<reference evidence="3" key="1">
    <citation type="submission" date="2014-11" db="EMBL/GenBank/DDBJ databases">
        <authorList>
            <person name="Hornung B.V."/>
        </authorList>
    </citation>
    <scope>NUCLEOTIDE SEQUENCE</scope>
    <source>
        <strain evidence="3">INE</strain>
    </source>
</reference>
<gene>
    <name evidence="3" type="ORF">DEACI_1734</name>
    <name evidence="2" type="ORF">DEACI_3260</name>
</gene>
<proteinExistence type="predicted"/>
<evidence type="ECO:0000256" key="1">
    <source>
        <dbReference type="SAM" id="MobiDB-lite"/>
    </source>
</evidence>
<dbReference type="EMBL" id="LR746496">
    <property type="protein sequence ID" value="CAA7602581.1"/>
    <property type="molecule type" value="Genomic_DNA"/>
</dbReference>
<sequence length="57" mass="6630">MQWRMKAAPPDSSRRPEEGRKGRKYPTGTSLAQQLLRKLLSSQGYLEDMYFLAKQEV</sequence>
<accession>A0A8S0X0H5</accession>
<feature type="region of interest" description="Disordered" evidence="1">
    <location>
        <begin position="1"/>
        <end position="27"/>
    </location>
</feature>
<dbReference type="EMBL" id="CDGJ01000048">
    <property type="protein sequence ID" value="CEJ07273.1"/>
    <property type="molecule type" value="Genomic_DNA"/>
</dbReference>